<dbReference type="InterPro" id="IPR025857">
    <property type="entry name" value="MacB_PCD"/>
</dbReference>
<keyword evidence="4 7" id="KW-1133">Transmembrane helix</keyword>
<comment type="similarity">
    <text evidence="6">Belongs to the ABC-4 integral membrane protein family.</text>
</comment>
<feature type="transmembrane region" description="Helical" evidence="7">
    <location>
        <begin position="21"/>
        <end position="42"/>
    </location>
</feature>
<keyword evidence="5 7" id="KW-0472">Membrane</keyword>
<comment type="subcellular location">
    <subcellularLocation>
        <location evidence="1">Cell membrane</location>
        <topology evidence="1">Multi-pass membrane protein</topology>
    </subcellularLocation>
</comment>
<feature type="domain" description="MacB-like periplasmic core" evidence="9">
    <location>
        <begin position="23"/>
        <end position="248"/>
    </location>
</feature>
<keyword evidence="2" id="KW-1003">Cell membrane</keyword>
<name>A0A6V8MJB1_9BACT</name>
<evidence type="ECO:0000256" key="5">
    <source>
        <dbReference type="ARBA" id="ARBA00023136"/>
    </source>
</evidence>
<evidence type="ECO:0000256" key="6">
    <source>
        <dbReference type="ARBA" id="ARBA00038076"/>
    </source>
</evidence>
<dbReference type="InterPro" id="IPR003838">
    <property type="entry name" value="ABC3_permease_C"/>
</dbReference>
<comment type="caution">
    <text evidence="10">The sequence shown here is derived from an EMBL/GenBank/DDBJ whole genome shotgun (WGS) entry which is preliminary data.</text>
</comment>
<dbReference type="InterPro" id="IPR050250">
    <property type="entry name" value="Macrolide_Exporter_MacB"/>
</dbReference>
<feature type="transmembrane region" description="Helical" evidence="7">
    <location>
        <begin position="285"/>
        <end position="310"/>
    </location>
</feature>
<protein>
    <submittedName>
        <fullName evidence="10">Multidrug ABC transporter substrate-binding protein</fullName>
    </submittedName>
</protein>
<evidence type="ECO:0000259" key="8">
    <source>
        <dbReference type="Pfam" id="PF02687"/>
    </source>
</evidence>
<evidence type="ECO:0000256" key="7">
    <source>
        <dbReference type="SAM" id="Phobius"/>
    </source>
</evidence>
<dbReference type="PANTHER" id="PTHR30572">
    <property type="entry name" value="MEMBRANE COMPONENT OF TRANSPORTER-RELATED"/>
    <property type="match status" value="1"/>
</dbReference>
<dbReference type="EMBL" id="BLXX01000006">
    <property type="protein sequence ID" value="GFO60046.1"/>
    <property type="molecule type" value="Genomic_DNA"/>
</dbReference>
<sequence length="409" mass="43016">MSTFLQSLLIALRALRVNKMRALLTMLGIIIGIAAVIIMVAIGSGASKMISDQISSIGSNLLLVLPGSLTSGGMRSGTGGAQNLTYDDAKAIRAECPSVAEVAPTVRGSAQVVYGNQNWSTVVNGVTPEVIAVRDWTIVAGRNISQSDVDGASKNCLIGQTVADNLFGSSDPIGKIIRVKKIPFTVIGLLGRKGQSPQGQDQDDVIYVPLRTAQRKLLGSQFPNAVGAMMIQAQSAGVLKKAEEEVVALLNQRHRVGPGREADYSIRNLSEILAISEQSTRVMSLLLGAVASISLVVGGIGIMNIMLVSVTERTREIGIRIAIGAKTRDIMLQFLTEAVLLTTCGGIIGMLLGVGGARLVASVVGWPTLISVQTIAIAFAFSAGVGVFFGFYPARKAASLNPIEALRYE</sequence>
<feature type="transmembrane region" description="Helical" evidence="7">
    <location>
        <begin position="372"/>
        <end position="392"/>
    </location>
</feature>
<gene>
    <name evidence="10" type="ORF">GMST_23710</name>
</gene>
<keyword evidence="11" id="KW-1185">Reference proteome</keyword>
<evidence type="ECO:0000313" key="11">
    <source>
        <dbReference type="Proteomes" id="UP000556026"/>
    </source>
</evidence>
<evidence type="ECO:0000256" key="4">
    <source>
        <dbReference type="ARBA" id="ARBA00022989"/>
    </source>
</evidence>
<evidence type="ECO:0000313" key="10">
    <source>
        <dbReference type="EMBL" id="GFO60046.1"/>
    </source>
</evidence>
<dbReference type="RefSeq" id="WP_183354861.1">
    <property type="nucleotide sequence ID" value="NZ_BLXX01000006.1"/>
</dbReference>
<dbReference type="Pfam" id="PF12704">
    <property type="entry name" value="MacB_PCD"/>
    <property type="match status" value="1"/>
</dbReference>
<dbReference type="PANTHER" id="PTHR30572:SF4">
    <property type="entry name" value="ABC TRANSPORTER PERMEASE YTRF"/>
    <property type="match status" value="1"/>
</dbReference>
<accession>A0A6V8MJB1</accession>
<feature type="domain" description="ABC3 transporter permease C-terminal" evidence="8">
    <location>
        <begin position="290"/>
        <end position="402"/>
    </location>
</feature>
<organism evidence="10 11">
    <name type="scientific">Geomonas silvestris</name>
    <dbReference type="NCBI Taxonomy" id="2740184"/>
    <lineage>
        <taxon>Bacteria</taxon>
        <taxon>Pseudomonadati</taxon>
        <taxon>Thermodesulfobacteriota</taxon>
        <taxon>Desulfuromonadia</taxon>
        <taxon>Geobacterales</taxon>
        <taxon>Geobacteraceae</taxon>
        <taxon>Geomonas</taxon>
    </lineage>
</organism>
<evidence type="ECO:0000259" key="9">
    <source>
        <dbReference type="Pfam" id="PF12704"/>
    </source>
</evidence>
<evidence type="ECO:0000256" key="2">
    <source>
        <dbReference type="ARBA" id="ARBA00022475"/>
    </source>
</evidence>
<dbReference type="AlphaFoldDB" id="A0A6V8MJB1"/>
<feature type="transmembrane region" description="Helical" evidence="7">
    <location>
        <begin position="330"/>
        <end position="352"/>
    </location>
</feature>
<dbReference type="GO" id="GO:0022857">
    <property type="term" value="F:transmembrane transporter activity"/>
    <property type="evidence" value="ECO:0007669"/>
    <property type="project" value="TreeGrafter"/>
</dbReference>
<evidence type="ECO:0000256" key="3">
    <source>
        <dbReference type="ARBA" id="ARBA00022692"/>
    </source>
</evidence>
<dbReference type="Proteomes" id="UP000556026">
    <property type="component" value="Unassembled WGS sequence"/>
</dbReference>
<evidence type="ECO:0000256" key="1">
    <source>
        <dbReference type="ARBA" id="ARBA00004651"/>
    </source>
</evidence>
<reference evidence="11" key="1">
    <citation type="submission" date="2020-06" db="EMBL/GenBank/DDBJ databases">
        <title>Draft genomic sequence of Geomonas sp. Red330.</title>
        <authorList>
            <person name="Itoh H."/>
            <person name="Zhenxing X."/>
            <person name="Ushijima N."/>
            <person name="Masuda Y."/>
            <person name="Shiratori Y."/>
            <person name="Senoo K."/>
        </authorList>
    </citation>
    <scope>NUCLEOTIDE SEQUENCE [LARGE SCALE GENOMIC DNA]</scope>
    <source>
        <strain evidence="11">Red330</strain>
    </source>
</reference>
<proteinExistence type="inferred from homology"/>
<keyword evidence="3 7" id="KW-0812">Transmembrane</keyword>
<dbReference type="Pfam" id="PF02687">
    <property type="entry name" value="FtsX"/>
    <property type="match status" value="1"/>
</dbReference>
<dbReference type="GO" id="GO:0005886">
    <property type="term" value="C:plasma membrane"/>
    <property type="evidence" value="ECO:0007669"/>
    <property type="project" value="UniProtKB-SubCell"/>
</dbReference>